<accession>F3KI76</accession>
<organism evidence="1">
    <name type="scientific">Candidatus Nitrosarchaeum limnium SFB1</name>
    <dbReference type="NCBI Taxonomy" id="886738"/>
    <lineage>
        <taxon>Archaea</taxon>
        <taxon>Nitrososphaerota</taxon>
        <taxon>Nitrososphaeria</taxon>
        <taxon>Nitrosopumilales</taxon>
        <taxon>Nitrosopumilaceae</taxon>
        <taxon>Nitrosarchaeum</taxon>
    </lineage>
</organism>
<dbReference type="EMBL" id="AEGP01000017">
    <property type="protein sequence ID" value="EGG42940.1"/>
    <property type="molecule type" value="Genomic_DNA"/>
</dbReference>
<dbReference type="STRING" id="886738.Nlim_0170"/>
<evidence type="ECO:0000313" key="1">
    <source>
        <dbReference type="EMBL" id="EGG42940.1"/>
    </source>
</evidence>
<dbReference type="Proteomes" id="UP000004348">
    <property type="component" value="Chromosome"/>
</dbReference>
<comment type="caution">
    <text evidence="1">The sequence shown here is derived from an EMBL/GenBank/DDBJ whole genome shotgun (WGS) entry which is preliminary data.</text>
</comment>
<dbReference type="HOGENOM" id="CLU_745147_0_0_2"/>
<name>F3KI76_9ARCH</name>
<protein>
    <submittedName>
        <fullName evidence="1">Uncharacterized protein</fullName>
    </submittedName>
</protein>
<dbReference type="AlphaFoldDB" id="F3KI76"/>
<sequence>MIQIKNLFLLSVIFAVSISIITDYAYAESSPNSISWQLTFITDKSSCNFSEETKIREIENMVKKYFQLYKMNGNLLESNCVLSGQYFSNSNSNDANLNIIVLDEVIGDQLMMRYGYEGLYAHYGADRTNNHAIIISSHSQYSSAFENTEFSWLLSHELSHFILSHKGHNVESIERMLHADKLQYNDCISDFSQRCADIKSTVTSNVSGQKFNVMSPLKQVVNQNSMSYLSDDLYSSYAVKKLLHQITGWWINGIIDDKFYLDALKQIVDVPITKNNMVKTTQLSISNGFSILDEIKKGENNEKILKNPAKMYDVLKFIPFDTHSIKSESKSPIIPSWYKNRAMLWQNEKLEDRIFLDGVDAIVRNGLIQEN</sequence>
<gene>
    <name evidence="1" type="ORF">Nlim_0170</name>
</gene>
<reference evidence="1" key="1">
    <citation type="journal article" date="2011" name="PLoS ONE">
        <title>Genome of a low-salinity ammonia-oxidizing archaeon determined by single-cell and metagenomic analysis.</title>
        <authorList>
            <person name="Blainey P.C."/>
            <person name="Mosier A.C."/>
            <person name="Potanina A."/>
            <person name="Francis C.A."/>
            <person name="Quake S.R."/>
        </authorList>
    </citation>
    <scope>NUCLEOTIDE SEQUENCE [LARGE SCALE GENOMIC DNA]</scope>
    <source>
        <strain evidence="1">SFB1</strain>
    </source>
</reference>
<proteinExistence type="predicted"/>